<gene>
    <name evidence="6" type="ORF">AFUS01_LOCUS8070</name>
</gene>
<dbReference type="PROSITE" id="PS51257">
    <property type="entry name" value="PROKAR_LIPOPROTEIN"/>
    <property type="match status" value="1"/>
</dbReference>
<feature type="signal peptide" evidence="5">
    <location>
        <begin position="1"/>
        <end position="29"/>
    </location>
</feature>
<dbReference type="GO" id="GO:0006508">
    <property type="term" value="P:proteolysis"/>
    <property type="evidence" value="ECO:0007669"/>
    <property type="project" value="UniProtKB-KW"/>
</dbReference>
<evidence type="ECO:0000256" key="4">
    <source>
        <dbReference type="ARBA" id="ARBA00023180"/>
    </source>
</evidence>
<keyword evidence="1" id="KW-0645">Protease</keyword>
<comment type="caution">
    <text evidence="6">The sequence shown here is derived from an EMBL/GenBank/DDBJ whole genome shotgun (WGS) entry which is preliminary data.</text>
</comment>
<sequence>MEDYFGKMARSWKASLLILGLPLLMSCQAEYFNKGHLFIRNQERLNKGSSDVPDLWFNQTLDHFNPADTRQWKQRYFVNDTFYKPGGPVFLQIGGEGEANPIWMTHGSWIDYAKELGAYCIQLEHRFYGKSHPTSDLTVKNLVHLSSEQALADLAFFTESMKRDKFPTNKWVAFGGSYPGSLAAWFRLKYPHLVDISVSSSAPLIAQLNFKEYLGVVEAAINRTNSDCNEQIAEAVKSAEGLLKRRTGWWMLQKKFNLCDPLQGDNRKDVSNLFETLAGNFMDIVQYNEDNRGFEGSKTANISINTLCSIMTNNDTGKTALDKYAQVNSLLLNALNENCTDFKYSKSVKNMQQTDWNSTAADGGRQWTYQTCTEFGFYQSSDLDGQPFGNEFPLDFSVRECRDVFGSSFSPEFIQKSIFWTNANYGGRNLKVSRVIFVNGSIDPWHALGITAQNQTSDDNLVIFIDGTAHCANMYPASDKDPKELKDARAKILQQITAWLKE</sequence>
<evidence type="ECO:0000313" key="6">
    <source>
        <dbReference type="EMBL" id="CAG7718698.1"/>
    </source>
</evidence>
<proteinExistence type="predicted"/>
<evidence type="ECO:0000256" key="3">
    <source>
        <dbReference type="ARBA" id="ARBA00022801"/>
    </source>
</evidence>
<keyword evidence="7" id="KW-1185">Reference proteome</keyword>
<evidence type="ECO:0000256" key="2">
    <source>
        <dbReference type="ARBA" id="ARBA00022729"/>
    </source>
</evidence>
<evidence type="ECO:0000256" key="1">
    <source>
        <dbReference type="ARBA" id="ARBA00022670"/>
    </source>
</evidence>
<dbReference type="PANTHER" id="PTHR11010">
    <property type="entry name" value="PROTEASE S28 PRO-X CARBOXYPEPTIDASE-RELATED"/>
    <property type="match status" value="1"/>
</dbReference>
<dbReference type="Pfam" id="PF05577">
    <property type="entry name" value="Peptidase_S28"/>
    <property type="match status" value="1"/>
</dbReference>
<dbReference type="Proteomes" id="UP000708208">
    <property type="component" value="Unassembled WGS sequence"/>
</dbReference>
<protein>
    <recommendedName>
        <fullName evidence="8">Serine protease K12H4.7</fullName>
    </recommendedName>
</protein>
<accession>A0A8J2NRB0</accession>
<dbReference type="OrthoDB" id="1735038at2759"/>
<name>A0A8J2NRB0_9HEXA</name>
<keyword evidence="3" id="KW-0378">Hydrolase</keyword>
<dbReference type="GO" id="GO:0070008">
    <property type="term" value="F:serine-type exopeptidase activity"/>
    <property type="evidence" value="ECO:0007669"/>
    <property type="project" value="InterPro"/>
</dbReference>
<evidence type="ECO:0008006" key="8">
    <source>
        <dbReference type="Google" id="ProtNLM"/>
    </source>
</evidence>
<dbReference type="PANTHER" id="PTHR11010:SF117">
    <property type="entry name" value="SERINE PROTEASE 16"/>
    <property type="match status" value="1"/>
</dbReference>
<reference evidence="6" key="1">
    <citation type="submission" date="2021-06" db="EMBL/GenBank/DDBJ databases">
        <authorList>
            <person name="Hodson N. C."/>
            <person name="Mongue J. A."/>
            <person name="Jaron S. K."/>
        </authorList>
    </citation>
    <scope>NUCLEOTIDE SEQUENCE</scope>
</reference>
<keyword evidence="4" id="KW-0325">Glycoprotein</keyword>
<dbReference type="GO" id="GO:0008239">
    <property type="term" value="F:dipeptidyl-peptidase activity"/>
    <property type="evidence" value="ECO:0007669"/>
    <property type="project" value="TreeGrafter"/>
</dbReference>
<dbReference type="FunFam" id="1.20.120.980:FF:000003">
    <property type="entry name" value="Serine protease 16"/>
    <property type="match status" value="1"/>
</dbReference>
<evidence type="ECO:0000256" key="5">
    <source>
        <dbReference type="SAM" id="SignalP"/>
    </source>
</evidence>
<keyword evidence="2 5" id="KW-0732">Signal</keyword>
<evidence type="ECO:0000313" key="7">
    <source>
        <dbReference type="Proteomes" id="UP000708208"/>
    </source>
</evidence>
<organism evidence="6 7">
    <name type="scientific">Allacma fusca</name>
    <dbReference type="NCBI Taxonomy" id="39272"/>
    <lineage>
        <taxon>Eukaryota</taxon>
        <taxon>Metazoa</taxon>
        <taxon>Ecdysozoa</taxon>
        <taxon>Arthropoda</taxon>
        <taxon>Hexapoda</taxon>
        <taxon>Collembola</taxon>
        <taxon>Symphypleona</taxon>
        <taxon>Sminthuridae</taxon>
        <taxon>Allacma</taxon>
    </lineage>
</organism>
<dbReference type="AlphaFoldDB" id="A0A8J2NRB0"/>
<feature type="chain" id="PRO_5035317540" description="Serine protease K12H4.7" evidence="5">
    <location>
        <begin position="30"/>
        <end position="502"/>
    </location>
</feature>
<dbReference type="InterPro" id="IPR008758">
    <property type="entry name" value="Peptidase_S28"/>
</dbReference>
<dbReference type="EMBL" id="CAJVCH010055346">
    <property type="protein sequence ID" value="CAG7718698.1"/>
    <property type="molecule type" value="Genomic_DNA"/>
</dbReference>